<dbReference type="GO" id="GO:0045504">
    <property type="term" value="F:dynein heavy chain binding"/>
    <property type="evidence" value="ECO:0007669"/>
    <property type="project" value="InterPro"/>
</dbReference>
<name>A0AAD4JS84_9MUSC</name>
<dbReference type="GO" id="GO:0042073">
    <property type="term" value="P:intraciliary transport"/>
    <property type="evidence" value="ECO:0007669"/>
    <property type="project" value="InterPro"/>
</dbReference>
<feature type="compositionally biased region" description="Polar residues" evidence="1">
    <location>
        <begin position="157"/>
        <end position="171"/>
    </location>
</feature>
<feature type="compositionally biased region" description="Low complexity" evidence="1">
    <location>
        <begin position="7"/>
        <end position="18"/>
    </location>
</feature>
<proteinExistence type="predicted"/>
<evidence type="ECO:0000313" key="2">
    <source>
        <dbReference type="EMBL" id="KAH8355286.1"/>
    </source>
</evidence>
<feature type="compositionally biased region" description="Basic and acidic residues" evidence="1">
    <location>
        <begin position="177"/>
        <end position="190"/>
    </location>
</feature>
<protein>
    <recommendedName>
        <fullName evidence="4">WD repeat-containing protein 60</fullName>
    </recommendedName>
</protein>
<feature type="compositionally biased region" description="Low complexity" evidence="1">
    <location>
        <begin position="85"/>
        <end position="99"/>
    </location>
</feature>
<dbReference type="GO" id="GO:0005929">
    <property type="term" value="C:cilium"/>
    <property type="evidence" value="ECO:0007669"/>
    <property type="project" value="GOC"/>
</dbReference>
<feature type="non-terminal residue" evidence="2">
    <location>
        <position position="1"/>
    </location>
</feature>
<gene>
    <name evidence="2" type="ORF">KR093_010338</name>
</gene>
<dbReference type="InterPro" id="IPR015943">
    <property type="entry name" value="WD40/YVTN_repeat-like_dom_sf"/>
</dbReference>
<accession>A0AAD4JS84</accession>
<feature type="compositionally biased region" description="Low complexity" evidence="1">
    <location>
        <begin position="906"/>
        <end position="919"/>
    </location>
</feature>
<dbReference type="EMBL" id="JAJJHW010003889">
    <property type="protein sequence ID" value="KAH8355286.1"/>
    <property type="molecule type" value="Genomic_DNA"/>
</dbReference>
<dbReference type="Proteomes" id="UP001200034">
    <property type="component" value="Unassembled WGS sequence"/>
</dbReference>
<keyword evidence="3" id="KW-1185">Reference proteome</keyword>
<feature type="compositionally biased region" description="Polar residues" evidence="1">
    <location>
        <begin position="335"/>
        <end position="351"/>
    </location>
</feature>
<feature type="compositionally biased region" description="Acidic residues" evidence="1">
    <location>
        <begin position="281"/>
        <end position="292"/>
    </location>
</feature>
<evidence type="ECO:0008006" key="4">
    <source>
        <dbReference type="Google" id="ProtNLM"/>
    </source>
</evidence>
<dbReference type="InterPro" id="IPR042505">
    <property type="entry name" value="DYNC2I1"/>
</dbReference>
<dbReference type="PANTHER" id="PTHR16022:SF0">
    <property type="entry name" value="CYTOPLASMIC DYNEIN 2 INTERMEDIATE CHAIN 1"/>
    <property type="match status" value="1"/>
</dbReference>
<feature type="region of interest" description="Disordered" evidence="1">
    <location>
        <begin position="73"/>
        <end position="202"/>
    </location>
</feature>
<feature type="region of interest" description="Disordered" evidence="1">
    <location>
        <begin position="214"/>
        <end position="355"/>
    </location>
</feature>
<feature type="compositionally biased region" description="Acidic residues" evidence="1">
    <location>
        <begin position="224"/>
        <end position="269"/>
    </location>
</feature>
<dbReference type="AlphaFoldDB" id="A0AAD4JS84"/>
<feature type="compositionally biased region" description="Low complexity" evidence="1">
    <location>
        <begin position="108"/>
        <end position="119"/>
    </location>
</feature>
<dbReference type="PANTHER" id="PTHR16022">
    <property type="entry name" value="WD REPEAT DOMAIN 60"/>
    <property type="match status" value="1"/>
</dbReference>
<feature type="region of interest" description="Disordered" evidence="1">
    <location>
        <begin position="1"/>
        <end position="41"/>
    </location>
</feature>
<dbReference type="Gene3D" id="2.130.10.10">
    <property type="entry name" value="YVTN repeat-like/Quinoprotein amine dehydrogenase"/>
    <property type="match status" value="1"/>
</dbReference>
<dbReference type="InterPro" id="IPR036322">
    <property type="entry name" value="WD40_repeat_dom_sf"/>
</dbReference>
<dbReference type="SUPFAM" id="SSF50978">
    <property type="entry name" value="WD40 repeat-like"/>
    <property type="match status" value="1"/>
</dbReference>
<reference evidence="2" key="1">
    <citation type="journal article" date="2021" name="Mol. Ecol. Resour.">
        <title>Phylogenomic analyses of the genus Drosophila reveals genomic signals of climate adaptation.</title>
        <authorList>
            <person name="Li F."/>
            <person name="Rane R.V."/>
            <person name="Luria V."/>
            <person name="Xiong Z."/>
            <person name="Chen J."/>
            <person name="Li Z."/>
            <person name="Catullo R.A."/>
            <person name="Griffin P.C."/>
            <person name="Schiffer M."/>
            <person name="Pearce S."/>
            <person name="Lee S.F."/>
            <person name="McElroy K."/>
            <person name="Stocker A."/>
            <person name="Shirriffs J."/>
            <person name="Cockerell F."/>
            <person name="Coppin C."/>
            <person name="Sgro C.M."/>
            <person name="Karger A."/>
            <person name="Cain J.W."/>
            <person name="Weber J.A."/>
            <person name="Santpere G."/>
            <person name="Kirschner M.W."/>
            <person name="Hoffmann A.A."/>
            <person name="Oakeshott J.G."/>
            <person name="Zhang G."/>
        </authorList>
    </citation>
    <scope>NUCLEOTIDE SEQUENCE</scope>
    <source>
        <strain evidence="2">BGI-SZ-2011g</strain>
    </source>
</reference>
<sequence length="1067" mass="117856">PRKLTKSPATSTTPTTTARVSKPKVKQQDSAEGETIPKKTTKIVTSKATTITSTATTGKSSTPTSSKKLLALHTSTNKEREAVASKRTTPSPTTKVTSKLRAAKQPPANAIASTATAAGHKAKPNAVLDTYHSVTVSSPPSKRRAQPKQATAEGQDEQQQAPRARTFSRTLQPDEIVVLKRDSAKQRSELEVQQQLSVKEFKQPVAFEVNFESAAKKQAQESDNYSDDFESYESDFETDVSTPEEEEDDEPPADADSGEDETDKDDAEEASFAQEKPIAEEYNDDGDEEDSEPTQNPITVIQRDKDLERKLDSGHYDMHSRQPQRSGAHQPYDSFDTTSMANSDQLDSGISSYGVAPTQERSTANVHYGGYADFVSRPAITKRGMELMRKLRFDQLNYQLFEMKPLSYEGYMQSYGKLNTCQLATQTQAQHMDMECQTLEVHTRTSWTQHPPHYGGQLVLSCSGLADNEADRLGAVETADAFETSLVRLEQLRVADQQRAQQQQRQRLSKPNDYERLGVFLHKASLLLGKLLNAQSTNRPMRQAILLQTGLLNALSVRRIFASAAQQQLVVTVHECPANSNVYRDDFANLLMVWSLSDASKPLRLLSTWAEVCRVAFCSEAPDIIVAGLRDGSVAMWDLRETHSYCSKLDGNLTHFAATQSVVPALQDTTALDLGAVVDVRSFRPAAKAVGTGPSSSLSLSHKDIQVGALIMQLEVSFIHLCFQYAALNDSGLLTIWTLVESGRSGGPQGTNEYSSPWARVKLLQAASCDLRDYLERRLLKRNQSAYEKTKSLFQGNVYSDDLLRELNQTQTLATALADQGLQGLRFSGIDAGSELIYVCTNRNFVLCCTRSLKTERFSRIGLHESRFLFPTALCVLANENFVAVGLSNGSVMILNCNQRQRQRLQRPTTAMPPATLAPSPDPETGKSCAIQNIILNERRSFEQQDLDSSSSFSYDARPNTALQLLRQPLRAYEQRVFDQQLLLSGTALRQHLIQALVQSCDGWKLFALSNGSLRCYDFHLDREVPDLGLEISSPVTDVAAACSSAVAQHLLVLEAGGQVKMHSLNL</sequence>
<evidence type="ECO:0000256" key="1">
    <source>
        <dbReference type="SAM" id="MobiDB-lite"/>
    </source>
</evidence>
<organism evidence="2 3">
    <name type="scientific">Drosophila rubida</name>
    <dbReference type="NCBI Taxonomy" id="30044"/>
    <lineage>
        <taxon>Eukaryota</taxon>
        <taxon>Metazoa</taxon>
        <taxon>Ecdysozoa</taxon>
        <taxon>Arthropoda</taxon>
        <taxon>Hexapoda</taxon>
        <taxon>Insecta</taxon>
        <taxon>Pterygota</taxon>
        <taxon>Neoptera</taxon>
        <taxon>Endopterygota</taxon>
        <taxon>Diptera</taxon>
        <taxon>Brachycera</taxon>
        <taxon>Muscomorpha</taxon>
        <taxon>Ephydroidea</taxon>
        <taxon>Drosophilidae</taxon>
        <taxon>Drosophila</taxon>
    </lineage>
</organism>
<feature type="region of interest" description="Disordered" evidence="1">
    <location>
        <begin position="905"/>
        <end position="925"/>
    </location>
</feature>
<feature type="compositionally biased region" description="Basic and acidic residues" evidence="1">
    <location>
        <begin position="302"/>
        <end position="320"/>
    </location>
</feature>
<dbReference type="GO" id="GO:0045503">
    <property type="term" value="F:dynein light chain binding"/>
    <property type="evidence" value="ECO:0007669"/>
    <property type="project" value="InterPro"/>
</dbReference>
<evidence type="ECO:0000313" key="3">
    <source>
        <dbReference type="Proteomes" id="UP001200034"/>
    </source>
</evidence>
<dbReference type="GO" id="GO:0005868">
    <property type="term" value="C:cytoplasmic dynein complex"/>
    <property type="evidence" value="ECO:0007669"/>
    <property type="project" value="InterPro"/>
</dbReference>
<comment type="caution">
    <text evidence="2">The sequence shown here is derived from an EMBL/GenBank/DDBJ whole genome shotgun (WGS) entry which is preliminary data.</text>
</comment>